<evidence type="ECO:0000256" key="3">
    <source>
        <dbReference type="ARBA" id="ARBA00001974"/>
    </source>
</evidence>
<dbReference type="GO" id="GO:0008482">
    <property type="term" value="F:sulfite oxidase activity"/>
    <property type="evidence" value="ECO:0007669"/>
    <property type="project" value="TreeGrafter"/>
</dbReference>
<evidence type="ECO:0000256" key="2">
    <source>
        <dbReference type="ARBA" id="ARBA00001971"/>
    </source>
</evidence>
<keyword evidence="10" id="KW-0479">Metal-binding</keyword>
<keyword evidence="7" id="KW-0500">Molybdenum</keyword>
<dbReference type="SUPFAM" id="SSF55856">
    <property type="entry name" value="Cytochrome b5-like heme/steroid binding domain"/>
    <property type="match status" value="1"/>
</dbReference>
<evidence type="ECO:0000256" key="14">
    <source>
        <dbReference type="ARBA" id="ARBA00023063"/>
    </source>
</evidence>
<keyword evidence="9" id="KW-0285">Flavoprotein</keyword>
<evidence type="ECO:0000313" key="19">
    <source>
        <dbReference type="Proteomes" id="UP000355283"/>
    </source>
</evidence>
<dbReference type="Pfam" id="PF00173">
    <property type="entry name" value="Cyt-b5"/>
    <property type="match status" value="1"/>
</dbReference>
<feature type="region of interest" description="Disordered" evidence="15">
    <location>
        <begin position="1"/>
        <end position="23"/>
    </location>
</feature>
<dbReference type="SUPFAM" id="SSF63380">
    <property type="entry name" value="Riboflavin synthase domain-like"/>
    <property type="match status" value="1"/>
</dbReference>
<comment type="function">
    <text evidence="4">Nitrate reductase is a key enzyme involved in the first step of nitrate assimilation in plants, fungi and bacteria.</text>
</comment>
<dbReference type="PROSITE" id="PS51384">
    <property type="entry name" value="FAD_FR"/>
    <property type="match status" value="1"/>
</dbReference>
<dbReference type="InterPro" id="IPR036400">
    <property type="entry name" value="Cyt_B5-like_heme/steroid_sf"/>
</dbReference>
<evidence type="ECO:0000256" key="9">
    <source>
        <dbReference type="ARBA" id="ARBA00022630"/>
    </source>
</evidence>
<evidence type="ECO:0000256" key="1">
    <source>
        <dbReference type="ARBA" id="ARBA00001924"/>
    </source>
</evidence>
<dbReference type="Gene3D" id="3.10.120.10">
    <property type="entry name" value="Cytochrome b5-like heme/steroid binding domain"/>
    <property type="match status" value="1"/>
</dbReference>
<dbReference type="Pfam" id="PF00970">
    <property type="entry name" value="FAD_binding_6"/>
    <property type="match status" value="1"/>
</dbReference>
<dbReference type="PRINTS" id="PR00371">
    <property type="entry name" value="FPNCR"/>
</dbReference>
<dbReference type="InterPro" id="IPR001433">
    <property type="entry name" value="OxRdtase_FAD/NAD-bd"/>
</dbReference>
<keyword evidence="12" id="KW-0560">Oxidoreductase</keyword>
<dbReference type="GO" id="GO:0043546">
    <property type="term" value="F:molybdopterin cofactor binding"/>
    <property type="evidence" value="ECO:0007669"/>
    <property type="project" value="TreeGrafter"/>
</dbReference>
<dbReference type="InterPro" id="IPR036374">
    <property type="entry name" value="OxRdtase_Mopterin-bd_sf"/>
</dbReference>
<feature type="domain" description="Cytochrome b5 heme-binding" evidence="16">
    <location>
        <begin position="468"/>
        <end position="543"/>
    </location>
</feature>
<dbReference type="SUPFAM" id="SSF52343">
    <property type="entry name" value="Ferredoxin reductase-like, C-terminal NADP-linked domain"/>
    <property type="match status" value="1"/>
</dbReference>
<dbReference type="PRINTS" id="PR00406">
    <property type="entry name" value="CYTB5RDTASE"/>
</dbReference>
<dbReference type="SMART" id="SM01117">
    <property type="entry name" value="Cyt-b5"/>
    <property type="match status" value="1"/>
</dbReference>
<comment type="caution">
    <text evidence="18">The sequence shown here is derived from an EMBL/GenBank/DDBJ whole genome shotgun (WGS) entry which is preliminary data.</text>
</comment>
<dbReference type="PROSITE" id="PS50255">
    <property type="entry name" value="CYTOCHROME_B5_2"/>
    <property type="match status" value="1"/>
</dbReference>
<evidence type="ECO:0000256" key="10">
    <source>
        <dbReference type="ARBA" id="ARBA00022723"/>
    </source>
</evidence>
<evidence type="ECO:0000256" key="12">
    <source>
        <dbReference type="ARBA" id="ARBA00023002"/>
    </source>
</evidence>
<dbReference type="FunFam" id="3.90.420.10:FF:000003">
    <property type="entry name" value="Nitrate reductase"/>
    <property type="match status" value="1"/>
</dbReference>
<dbReference type="InterPro" id="IPR014756">
    <property type="entry name" value="Ig_E-set"/>
</dbReference>
<dbReference type="InterPro" id="IPR039261">
    <property type="entry name" value="FNR_nucleotide-bd"/>
</dbReference>
<evidence type="ECO:0000256" key="5">
    <source>
        <dbReference type="ARBA" id="ARBA00006253"/>
    </source>
</evidence>
<evidence type="ECO:0000256" key="6">
    <source>
        <dbReference type="ARBA" id="ARBA00011738"/>
    </source>
</evidence>
<evidence type="ECO:0000259" key="16">
    <source>
        <dbReference type="PROSITE" id="PS50255"/>
    </source>
</evidence>
<comment type="cofactor">
    <cofactor evidence="3">
        <name>FAD</name>
        <dbReference type="ChEBI" id="CHEBI:57692"/>
    </cofactor>
</comment>
<protein>
    <recommendedName>
        <fullName evidence="20">Nitrate reductase</fullName>
    </recommendedName>
</protein>
<dbReference type="CDD" id="cd06183">
    <property type="entry name" value="cyt_b5_reduct_like"/>
    <property type="match status" value="1"/>
</dbReference>
<dbReference type="GO" id="GO:0020037">
    <property type="term" value="F:heme binding"/>
    <property type="evidence" value="ECO:0007669"/>
    <property type="project" value="InterPro"/>
</dbReference>
<comment type="cofactor">
    <cofactor evidence="2">
        <name>heme</name>
        <dbReference type="ChEBI" id="CHEBI:30413"/>
    </cofactor>
</comment>
<evidence type="ECO:0000256" key="11">
    <source>
        <dbReference type="ARBA" id="ARBA00022827"/>
    </source>
</evidence>
<dbReference type="PRINTS" id="PR00407">
    <property type="entry name" value="EUMOPTERIN"/>
</dbReference>
<dbReference type="GO" id="GO:0030151">
    <property type="term" value="F:molybdenum ion binding"/>
    <property type="evidence" value="ECO:0007669"/>
    <property type="project" value="InterPro"/>
</dbReference>
<dbReference type="InterPro" id="IPR017938">
    <property type="entry name" value="Riboflavin_synthase-like_b-brl"/>
</dbReference>
<dbReference type="InterPro" id="IPR008333">
    <property type="entry name" value="Cbr1-like_FAD-bd_dom"/>
</dbReference>
<dbReference type="Gene3D" id="2.40.30.10">
    <property type="entry name" value="Translation factors"/>
    <property type="match status" value="1"/>
</dbReference>
<evidence type="ECO:0000256" key="4">
    <source>
        <dbReference type="ARBA" id="ARBA00003838"/>
    </source>
</evidence>
<dbReference type="EMBL" id="SDOX01000112">
    <property type="protein sequence ID" value="TFJ82409.1"/>
    <property type="molecule type" value="Genomic_DNA"/>
</dbReference>
<dbReference type="OrthoDB" id="432685at2759"/>
<evidence type="ECO:0000256" key="15">
    <source>
        <dbReference type="SAM" id="MobiDB-lite"/>
    </source>
</evidence>
<dbReference type="InterPro" id="IPR018506">
    <property type="entry name" value="Cyt_B5_heme-BS"/>
</dbReference>
<organism evidence="18 19">
    <name type="scientific">Nannochloropsis salina CCMP1776</name>
    <dbReference type="NCBI Taxonomy" id="1027361"/>
    <lineage>
        <taxon>Eukaryota</taxon>
        <taxon>Sar</taxon>
        <taxon>Stramenopiles</taxon>
        <taxon>Ochrophyta</taxon>
        <taxon>Eustigmatophyceae</taxon>
        <taxon>Eustigmatales</taxon>
        <taxon>Monodopsidaceae</taxon>
        <taxon>Microchloropsis</taxon>
        <taxon>Microchloropsis salina</taxon>
    </lineage>
</organism>
<dbReference type="SUPFAM" id="SSF81296">
    <property type="entry name" value="E set domains"/>
    <property type="match status" value="1"/>
</dbReference>
<name>A0A4D9D1A4_9STRA</name>
<keyword evidence="13" id="KW-0408">Iron</keyword>
<dbReference type="InterPro" id="IPR001199">
    <property type="entry name" value="Cyt_B5-like_heme/steroid-bd"/>
</dbReference>
<dbReference type="AlphaFoldDB" id="A0A4D9D1A4"/>
<evidence type="ECO:0000259" key="17">
    <source>
        <dbReference type="PROSITE" id="PS51384"/>
    </source>
</evidence>
<dbReference type="InterPro" id="IPR017927">
    <property type="entry name" value="FAD-bd_FR_type"/>
</dbReference>
<dbReference type="GO" id="GO:0006790">
    <property type="term" value="P:sulfur compound metabolic process"/>
    <property type="evidence" value="ECO:0007669"/>
    <property type="project" value="TreeGrafter"/>
</dbReference>
<accession>A0A4D9D1A4</accession>
<feature type="domain" description="FAD-binding FR-type" evidence="17">
    <location>
        <begin position="576"/>
        <end position="688"/>
    </location>
</feature>
<dbReference type="GO" id="GO:0042128">
    <property type="term" value="P:nitrate assimilation"/>
    <property type="evidence" value="ECO:0007669"/>
    <property type="project" value="UniProtKB-KW"/>
</dbReference>
<dbReference type="InterPro" id="IPR008335">
    <property type="entry name" value="Mopterin_OxRdtase_euk"/>
</dbReference>
<sequence length="828" mass="91910">MAFNTSPVLPTVPPPIHPSFTDAHDEDTVDKWVHRLPDMIRLTGRHPFNAEPDTKALVNQGFITPAAMHYVRNHGPVPQLSWESHRITVSGVGVPQPHTFSMDELLSLPQRTLPVTLVCAGNRRKEVNVQRKSKGFNWGAGAVSNSLWTGVPLHVLLEQCGLNVRDLPPGSYWVNFDGPDGELPKGVYGTSIPLRKALDPAQDVLVAHKQNHEPLMPDHGFPVRMIIPGYIGGRMIKWLTRVTISHEPSQSFYHYHDNRVLPSSVDQERADREDWWRKPEYIINDLNLNSAITHPSHNEEIPLLENGTYKIQGYAYCGGGRRVHRVEVSLDDGKSWELVEMSKEEYPTEHGRFWSWRLWHLDVDVLRLASGKSVACRAWDDSQNTQPRDLTWNVLGMMNNSWFRLKTSLHRNTQQQLVLHVHHPAPIGSLGWMEKGTDVTAMAPGKEQEGAQHVEEKSIPVREVRKDLPAISSTELARHKSRTDCWIAVKGLVYNVTPYLKEHPGGVGAIVMNGGKDATEDFEAIHSRTAWRMLDKYLVGVLSPSSPGTSPPPSLRTSGGAPAAIPVTKVALQGRGKKLECTLLEKEYAAPDVLRLKFALPHGNATLGLPVGMHLGLSAMVEGKRVMRQYTPVSKGDAKGDVELLVKVYRANQHPCFPAGGLLSQHLDRLPVGGSMAVEGPLGHMTYEGPGRLRHCGEDVQVEEFLAVAGGTGITPIVQVLRAILENPADSTRLSLLYAARTPEDLLLFHEMNVWAERDDRFRVHYTVDVPPSSWPYSSGFITAEMLRKHLPSPSPHLGVLICGPPPYGQSGCQAQPAPARFHRGAIF</sequence>
<dbReference type="Gene3D" id="2.60.40.650">
    <property type="match status" value="1"/>
</dbReference>
<dbReference type="InterPro" id="IPR005066">
    <property type="entry name" value="MoCF_OxRdtse_dimer"/>
</dbReference>
<comment type="cofactor">
    <cofactor evidence="1">
        <name>Mo-molybdopterin</name>
        <dbReference type="ChEBI" id="CHEBI:71302"/>
    </cofactor>
</comment>
<evidence type="ECO:0000313" key="18">
    <source>
        <dbReference type="EMBL" id="TFJ82409.1"/>
    </source>
</evidence>
<keyword evidence="19" id="KW-1185">Reference proteome</keyword>
<dbReference type="SUPFAM" id="SSF56524">
    <property type="entry name" value="Oxidoreductase molybdopterin-binding domain"/>
    <property type="match status" value="1"/>
</dbReference>
<evidence type="ECO:0000256" key="7">
    <source>
        <dbReference type="ARBA" id="ARBA00022505"/>
    </source>
</evidence>
<dbReference type="Pfam" id="PF00174">
    <property type="entry name" value="Oxidored_molyb"/>
    <property type="match status" value="1"/>
</dbReference>
<gene>
    <name evidence="18" type="ORF">NSK_006276</name>
</gene>
<dbReference type="Pfam" id="PF03404">
    <property type="entry name" value="Mo-co_dimer"/>
    <property type="match status" value="1"/>
</dbReference>
<dbReference type="PANTHER" id="PTHR19372">
    <property type="entry name" value="SULFITE REDUCTASE"/>
    <property type="match status" value="1"/>
</dbReference>
<dbReference type="PANTHER" id="PTHR19372:SF7">
    <property type="entry name" value="SULFITE OXIDASE, MITOCHONDRIAL"/>
    <property type="match status" value="1"/>
</dbReference>
<dbReference type="PROSITE" id="PS00191">
    <property type="entry name" value="CYTOCHROME_B5_1"/>
    <property type="match status" value="1"/>
</dbReference>
<keyword evidence="11" id="KW-0274">FAD</keyword>
<reference evidence="18 19" key="1">
    <citation type="submission" date="2019-01" db="EMBL/GenBank/DDBJ databases">
        <title>Nuclear Genome Assembly of the Microalgal Biofuel strain Nannochloropsis salina CCMP1776.</title>
        <authorList>
            <person name="Hovde B."/>
        </authorList>
    </citation>
    <scope>NUCLEOTIDE SEQUENCE [LARGE SCALE GENOMIC DNA]</scope>
    <source>
        <strain evidence="18 19">CCMP1776</strain>
    </source>
</reference>
<evidence type="ECO:0008006" key="20">
    <source>
        <dbReference type="Google" id="ProtNLM"/>
    </source>
</evidence>
<dbReference type="InterPro" id="IPR001709">
    <property type="entry name" value="Flavoprot_Pyr_Nucl_cyt_Rdtase"/>
</dbReference>
<dbReference type="Gene3D" id="3.90.420.10">
    <property type="entry name" value="Oxidoreductase, molybdopterin-binding domain"/>
    <property type="match status" value="1"/>
</dbReference>
<comment type="subunit">
    <text evidence="6">Homodimer.</text>
</comment>
<comment type="similarity">
    <text evidence="5">Belongs to the nitrate reductase family.</text>
</comment>
<evidence type="ECO:0000256" key="13">
    <source>
        <dbReference type="ARBA" id="ARBA00023004"/>
    </source>
</evidence>
<evidence type="ECO:0000256" key="8">
    <source>
        <dbReference type="ARBA" id="ARBA00022617"/>
    </source>
</evidence>
<dbReference type="Gene3D" id="3.40.50.80">
    <property type="entry name" value="Nucleotide-binding domain of ferredoxin-NADP reductase (FNR) module"/>
    <property type="match status" value="1"/>
</dbReference>
<proteinExistence type="inferred from homology"/>
<keyword evidence="14" id="KW-0534">Nitrate assimilation</keyword>
<keyword evidence="8" id="KW-0349">Heme</keyword>
<dbReference type="Proteomes" id="UP000355283">
    <property type="component" value="Unassembled WGS sequence"/>
</dbReference>
<dbReference type="PRINTS" id="PR00363">
    <property type="entry name" value="CYTOCHROMEB5"/>
</dbReference>
<dbReference type="Pfam" id="PF00175">
    <property type="entry name" value="NAD_binding_1"/>
    <property type="match status" value="1"/>
</dbReference>
<dbReference type="InterPro" id="IPR000572">
    <property type="entry name" value="OxRdtase_Mopterin-bd_dom"/>
</dbReference>